<keyword evidence="2" id="KW-1185">Reference proteome</keyword>
<dbReference type="STRING" id="484019.THA_1057"/>
<dbReference type="Proteomes" id="UP000002453">
    <property type="component" value="Chromosome"/>
</dbReference>
<reference evidence="1 2" key="1">
    <citation type="journal article" date="2009" name="J. Bacteriol.">
        <title>The genome of Thermosipho africanus TCF52B: lateral genetic connections to the Firmicutes and Archaea.</title>
        <authorList>
            <person name="Nesboe C.L."/>
            <person name="Bapteste E."/>
            <person name="Curtis B."/>
            <person name="Dahle H."/>
            <person name="Lopez P."/>
            <person name="Macleod D."/>
            <person name="Dlutek M."/>
            <person name="Bowman S."/>
            <person name="Zhaxybayeva O."/>
            <person name="Birkeland N.-K."/>
            <person name="Doolittle W.F."/>
        </authorList>
    </citation>
    <scope>NUCLEOTIDE SEQUENCE [LARGE SCALE GENOMIC DNA]</scope>
    <source>
        <strain evidence="1 2">TCF52B</strain>
    </source>
</reference>
<evidence type="ECO:0000313" key="2">
    <source>
        <dbReference type="Proteomes" id="UP000002453"/>
    </source>
</evidence>
<proteinExistence type="predicted"/>
<dbReference type="EMBL" id="CP001185">
    <property type="protein sequence ID" value="ACJ75513.1"/>
    <property type="molecule type" value="Genomic_DNA"/>
</dbReference>
<gene>
    <name evidence="1" type="ordered locus">THA_1057</name>
</gene>
<accession>B7IHE9</accession>
<organism evidence="1 2">
    <name type="scientific">Thermosipho africanus (strain TCF52B)</name>
    <dbReference type="NCBI Taxonomy" id="484019"/>
    <lineage>
        <taxon>Bacteria</taxon>
        <taxon>Thermotogati</taxon>
        <taxon>Thermotogota</taxon>
        <taxon>Thermotogae</taxon>
        <taxon>Thermotogales</taxon>
        <taxon>Fervidobacteriaceae</taxon>
        <taxon>Thermosipho</taxon>
    </lineage>
</organism>
<dbReference type="AlphaFoldDB" id="B7IHE9"/>
<protein>
    <submittedName>
        <fullName evidence="1">Uncharacterized protein</fullName>
    </submittedName>
</protein>
<name>B7IHE9_THEAB</name>
<dbReference type="HOGENOM" id="CLU_3318378_0_0_0"/>
<dbReference type="KEGG" id="taf:THA_1057"/>
<evidence type="ECO:0000313" key="1">
    <source>
        <dbReference type="EMBL" id="ACJ75513.1"/>
    </source>
</evidence>
<sequence>MNMKENKRIFFLISLERIFWTKIRLYRYGGLFYIIRLVD</sequence>